<dbReference type="GO" id="GO:0030677">
    <property type="term" value="C:ribonuclease P complex"/>
    <property type="evidence" value="ECO:0007669"/>
    <property type="project" value="UniProtKB-UniRule"/>
</dbReference>
<evidence type="ECO:0000256" key="8">
    <source>
        <dbReference type="ARBA" id="ARBA00022801"/>
    </source>
</evidence>
<feature type="compositionally biased region" description="Basic and acidic residues" evidence="11">
    <location>
        <begin position="85"/>
        <end position="95"/>
    </location>
</feature>
<evidence type="ECO:0000256" key="2">
    <source>
        <dbReference type="ARBA" id="ARBA00006181"/>
    </source>
</evidence>
<dbReference type="GO" id="GO:0006364">
    <property type="term" value="P:rRNA processing"/>
    <property type="evidence" value="ECO:0007669"/>
    <property type="project" value="TreeGrafter"/>
</dbReference>
<dbReference type="GO" id="GO:0005730">
    <property type="term" value="C:nucleolus"/>
    <property type="evidence" value="ECO:0007669"/>
    <property type="project" value="UniProtKB-SubCell"/>
</dbReference>
<dbReference type="PANTHER" id="PTHR13348:SF0">
    <property type="entry name" value="RIBONUCLEASE P PROTEIN SUBUNIT P29"/>
    <property type="match status" value="1"/>
</dbReference>
<dbReference type="SUPFAM" id="SSF101744">
    <property type="entry name" value="Rof/RNase P subunit-like"/>
    <property type="match status" value="1"/>
</dbReference>
<comment type="subcellular location">
    <subcellularLocation>
        <location evidence="10">Nucleus</location>
        <location evidence="10">Nucleolus</location>
    </subcellularLocation>
</comment>
<dbReference type="Pfam" id="PF01868">
    <property type="entry name" value="RNase_P-MRP_p29"/>
    <property type="match status" value="1"/>
</dbReference>
<evidence type="ECO:0000256" key="10">
    <source>
        <dbReference type="PIRNR" id="PIRNR027081"/>
    </source>
</evidence>
<sequence length="256" mass="29550">MADSSGSLRVYQILPSDVVENISSLVEMSVPVEDKDANSQECLEVLRDRLVKKKETERYTESYFECQQKLKLWPHKYKKKLQKNAADRQPADMKSSRKRKTALTSQERRTLGLHKINKLDKTFEMFVPLNKLWMNYAKKLLSLNYHLGRGWTGADRDNVTAAVQNGVRKIEYVGCFLRVTKSRCSSYIGVVGIVLKETKNTFTLICPDDKVRVIPKLHSEFSFMVENVGFSIFGSHLNQKPSVRAKNIFKKHCLWL</sequence>
<keyword evidence="7" id="KW-0255">Endonuclease</keyword>
<evidence type="ECO:0000256" key="3">
    <source>
        <dbReference type="ARBA" id="ARBA00016225"/>
    </source>
</evidence>
<keyword evidence="4" id="KW-0963">Cytoplasm</keyword>
<feature type="region of interest" description="Disordered" evidence="11">
    <location>
        <begin position="82"/>
        <end position="105"/>
    </location>
</feature>
<evidence type="ECO:0000256" key="9">
    <source>
        <dbReference type="ARBA" id="ARBA00046486"/>
    </source>
</evidence>
<comment type="function">
    <text evidence="1 10">Component of ribonuclease P, a ribonucleoprotein complex that generates mature tRNA molecules by cleaving their 5'-ends.</text>
</comment>
<keyword evidence="6" id="KW-0540">Nuclease</keyword>
<dbReference type="InterPro" id="IPR036980">
    <property type="entry name" value="RNase_P/MRP_Rpp29_sf"/>
</dbReference>
<comment type="caution">
    <text evidence="12">The sequence shown here is derived from an EMBL/GenBank/DDBJ whole genome shotgun (WGS) entry which is preliminary data.</text>
</comment>
<dbReference type="SMART" id="SM00538">
    <property type="entry name" value="POP4"/>
    <property type="match status" value="1"/>
</dbReference>
<evidence type="ECO:0000256" key="6">
    <source>
        <dbReference type="ARBA" id="ARBA00022722"/>
    </source>
</evidence>
<dbReference type="GO" id="GO:0033204">
    <property type="term" value="F:ribonuclease P RNA binding"/>
    <property type="evidence" value="ECO:0007669"/>
    <property type="project" value="InterPro"/>
</dbReference>
<dbReference type="Proteomes" id="UP001381693">
    <property type="component" value="Unassembled WGS sequence"/>
</dbReference>
<dbReference type="GO" id="GO:0016787">
    <property type="term" value="F:hydrolase activity"/>
    <property type="evidence" value="ECO:0007669"/>
    <property type="project" value="UniProtKB-KW"/>
</dbReference>
<comment type="subunit">
    <text evidence="9">Component of nuclear RNase P and RNase MRP ribonucleoproteins. RNase P consists of a catalytic RNA moiety and 10 different protein chains; POP1, POP4, POP5, POP7, RPP14, RPP21, RPP25, RPP30, RPP38 and RPP40. Within the RNase P complex, POP1, POP7 and RPP25 form the 'finger' subcomplex, POP5, RPP14, RPP40 and homodimeric RPP30 form the 'palm' subcomplex, and RPP21, POP4 and RPP38 form the 'wrist' subcomplex. All subunits of the RNase P complex interact with the catalytic RNA. Several subunits of RNase P are also part of the RNase MRP complex. RNase MRP consists of a catalytic RNA moiety and about 8 protein subunits; POP1, POP7, RPP25, RPP30, RPP38, RPP40 and possibly also POP4 and POP5.</text>
</comment>
<dbReference type="GO" id="GO:0004519">
    <property type="term" value="F:endonuclease activity"/>
    <property type="evidence" value="ECO:0007669"/>
    <property type="project" value="UniProtKB-KW"/>
</dbReference>
<proteinExistence type="inferred from homology"/>
<dbReference type="EMBL" id="JAXCGZ010016169">
    <property type="protein sequence ID" value="KAK7069535.1"/>
    <property type="molecule type" value="Genomic_DNA"/>
</dbReference>
<keyword evidence="5 10" id="KW-0819">tRNA processing</keyword>
<evidence type="ECO:0000313" key="13">
    <source>
        <dbReference type="Proteomes" id="UP001381693"/>
    </source>
</evidence>
<accession>A0AAN9A230</accession>
<keyword evidence="13" id="KW-1185">Reference proteome</keyword>
<evidence type="ECO:0000256" key="7">
    <source>
        <dbReference type="ARBA" id="ARBA00022759"/>
    </source>
</evidence>
<dbReference type="InterPro" id="IPR002730">
    <property type="entry name" value="Rpp29/RNP1"/>
</dbReference>
<keyword evidence="10" id="KW-0539">Nucleus</keyword>
<dbReference type="HAMAP" id="MF_00754">
    <property type="entry name" value="RNase_P_1"/>
    <property type="match status" value="1"/>
</dbReference>
<name>A0AAN9A230_HALRR</name>
<dbReference type="PANTHER" id="PTHR13348">
    <property type="entry name" value="RIBONUCLEASE P SUBUNIT P29"/>
    <property type="match status" value="1"/>
</dbReference>
<evidence type="ECO:0000256" key="11">
    <source>
        <dbReference type="SAM" id="MobiDB-lite"/>
    </source>
</evidence>
<evidence type="ECO:0000256" key="5">
    <source>
        <dbReference type="ARBA" id="ARBA00022694"/>
    </source>
</evidence>
<dbReference type="AlphaFoldDB" id="A0AAN9A230"/>
<dbReference type="PIRSF" id="PIRSF027081">
    <property type="entry name" value="RNase_P/MRP_p29_subunit"/>
    <property type="match status" value="1"/>
</dbReference>
<dbReference type="GO" id="GO:0000172">
    <property type="term" value="C:ribonuclease MRP complex"/>
    <property type="evidence" value="ECO:0007669"/>
    <property type="project" value="InterPro"/>
</dbReference>
<keyword evidence="8 12" id="KW-0378">Hydrolase</keyword>
<gene>
    <name evidence="12" type="primary">POP4</name>
    <name evidence="12" type="ORF">SK128_021873</name>
</gene>
<dbReference type="GO" id="GO:0001682">
    <property type="term" value="P:tRNA 5'-leader removal"/>
    <property type="evidence" value="ECO:0007669"/>
    <property type="project" value="InterPro"/>
</dbReference>
<evidence type="ECO:0000313" key="12">
    <source>
        <dbReference type="EMBL" id="KAK7069535.1"/>
    </source>
</evidence>
<dbReference type="InterPro" id="IPR023534">
    <property type="entry name" value="Rof/RNase_P-like"/>
</dbReference>
<dbReference type="Gene3D" id="2.30.30.210">
    <property type="entry name" value="Ribonuclease P/MRP, subunit p29"/>
    <property type="match status" value="1"/>
</dbReference>
<evidence type="ECO:0000256" key="1">
    <source>
        <dbReference type="ARBA" id="ARBA00002435"/>
    </source>
</evidence>
<dbReference type="InterPro" id="IPR023538">
    <property type="entry name" value="RNP1"/>
</dbReference>
<protein>
    <recommendedName>
        <fullName evidence="3 10">Ribonuclease P protein subunit p29</fullName>
    </recommendedName>
</protein>
<organism evidence="12 13">
    <name type="scientific">Halocaridina rubra</name>
    <name type="common">Hawaiian red shrimp</name>
    <dbReference type="NCBI Taxonomy" id="373956"/>
    <lineage>
        <taxon>Eukaryota</taxon>
        <taxon>Metazoa</taxon>
        <taxon>Ecdysozoa</taxon>
        <taxon>Arthropoda</taxon>
        <taxon>Crustacea</taxon>
        <taxon>Multicrustacea</taxon>
        <taxon>Malacostraca</taxon>
        <taxon>Eumalacostraca</taxon>
        <taxon>Eucarida</taxon>
        <taxon>Decapoda</taxon>
        <taxon>Pleocyemata</taxon>
        <taxon>Caridea</taxon>
        <taxon>Atyoidea</taxon>
        <taxon>Atyidae</taxon>
        <taxon>Halocaridina</taxon>
    </lineage>
</organism>
<comment type="similarity">
    <text evidence="2">Belongs to the eukaryotic/archaeal RNase P protein component 1 family.</text>
</comment>
<reference evidence="12 13" key="1">
    <citation type="submission" date="2023-11" db="EMBL/GenBank/DDBJ databases">
        <title>Halocaridina rubra genome assembly.</title>
        <authorList>
            <person name="Smith C."/>
        </authorList>
    </citation>
    <scope>NUCLEOTIDE SEQUENCE [LARGE SCALE GENOMIC DNA]</scope>
    <source>
        <strain evidence="12">EP-1</strain>
        <tissue evidence="12">Whole</tissue>
    </source>
</reference>
<dbReference type="InterPro" id="IPR016848">
    <property type="entry name" value="RNase_P/MRP_Rpp29-subunit"/>
</dbReference>
<evidence type="ECO:0000256" key="4">
    <source>
        <dbReference type="ARBA" id="ARBA00022490"/>
    </source>
</evidence>